<keyword evidence="5" id="KW-0067">ATP-binding</keyword>
<dbReference type="STRING" id="4072.A0A2G2YT04"/>
<comment type="similarity">
    <text evidence="1">Belongs to the IPP transferase family.</text>
</comment>
<dbReference type="Gene3D" id="3.40.50.300">
    <property type="entry name" value="P-loop containing nucleotide triphosphate hydrolases"/>
    <property type="match status" value="2"/>
</dbReference>
<sequence>MNTSIYNINKLNKNKLVFMMGATWMGKSHLSVDLATHFLEEMINSDKMQVYKGLDIVTNKIKDTKKEGVKYYLPDKFLYALSTKNVSPEADYNNGIRRSIGVPAIDNYFREENKSENMLVQSAVEEIKVNTCNLTKKMWPLHHIKATNVFKENEKEGVDNT</sequence>
<accession>A0A2G2YT04</accession>
<name>A0A2G2YT04_CAPAN</name>
<dbReference type="GO" id="GO:0005739">
    <property type="term" value="C:mitochondrion"/>
    <property type="evidence" value="ECO:0000318"/>
    <property type="project" value="GO_Central"/>
</dbReference>
<dbReference type="AlphaFoldDB" id="A0A2G2YT04"/>
<evidence type="ECO:0000313" key="6">
    <source>
        <dbReference type="EMBL" id="PHT72761.1"/>
    </source>
</evidence>
<evidence type="ECO:0000313" key="7">
    <source>
        <dbReference type="Proteomes" id="UP000222542"/>
    </source>
</evidence>
<dbReference type="OMA" id="SPEADYN"/>
<evidence type="ECO:0000256" key="1">
    <source>
        <dbReference type="ARBA" id="ARBA00005842"/>
    </source>
</evidence>
<keyword evidence="4" id="KW-0547">Nucleotide-binding</keyword>
<dbReference type="Proteomes" id="UP000222542">
    <property type="component" value="Unassembled WGS sequence"/>
</dbReference>
<gene>
    <name evidence="6" type="ORF">T459_23546</name>
</gene>
<protein>
    <submittedName>
        <fullName evidence="6">Uncharacterized protein</fullName>
    </submittedName>
</protein>
<evidence type="ECO:0000256" key="4">
    <source>
        <dbReference type="ARBA" id="ARBA00022741"/>
    </source>
</evidence>
<evidence type="ECO:0000256" key="3">
    <source>
        <dbReference type="ARBA" id="ARBA00022712"/>
    </source>
</evidence>
<dbReference type="GO" id="GO:0052381">
    <property type="term" value="F:tRNA dimethylallyltransferase activity"/>
    <property type="evidence" value="ECO:0000318"/>
    <property type="project" value="GO_Central"/>
</dbReference>
<dbReference type="Gramene" id="PHT72761">
    <property type="protein sequence ID" value="PHT72761"/>
    <property type="gene ID" value="T459_23546"/>
</dbReference>
<dbReference type="GO" id="GO:0006400">
    <property type="term" value="P:tRNA modification"/>
    <property type="evidence" value="ECO:0000318"/>
    <property type="project" value="GO_Central"/>
</dbReference>
<dbReference type="GO" id="GO:0009691">
    <property type="term" value="P:cytokinin biosynthetic process"/>
    <property type="evidence" value="ECO:0000318"/>
    <property type="project" value="GO_Central"/>
</dbReference>
<dbReference type="InterPro" id="IPR027417">
    <property type="entry name" value="P-loop_NTPase"/>
</dbReference>
<dbReference type="InterPro" id="IPR039657">
    <property type="entry name" value="Dimethylallyltransferase"/>
</dbReference>
<dbReference type="EMBL" id="AYRZ02000009">
    <property type="protein sequence ID" value="PHT72761.1"/>
    <property type="molecule type" value="Genomic_DNA"/>
</dbReference>
<keyword evidence="7" id="KW-1185">Reference proteome</keyword>
<comment type="caution">
    <text evidence="6">The sequence shown here is derived from an EMBL/GenBank/DDBJ whole genome shotgun (WGS) entry which is preliminary data.</text>
</comment>
<keyword evidence="2" id="KW-0808">Transferase</keyword>
<dbReference type="PANTHER" id="PTHR11088:SF59">
    <property type="entry name" value="ADENYLATE ISOPENTENYLTRANSFERASE"/>
    <property type="match status" value="1"/>
</dbReference>
<dbReference type="GO" id="GO:0005524">
    <property type="term" value="F:ATP binding"/>
    <property type="evidence" value="ECO:0007669"/>
    <property type="project" value="UniProtKB-KW"/>
</dbReference>
<dbReference type="PANTHER" id="PTHR11088">
    <property type="entry name" value="TRNA DIMETHYLALLYLTRANSFERASE"/>
    <property type="match status" value="1"/>
</dbReference>
<evidence type="ECO:0000256" key="2">
    <source>
        <dbReference type="ARBA" id="ARBA00022679"/>
    </source>
</evidence>
<reference evidence="6 7" key="2">
    <citation type="journal article" date="2017" name="Genome Biol.">
        <title>New reference genome sequences of hot pepper reveal the massive evolution of plant disease-resistance genes by retroduplication.</title>
        <authorList>
            <person name="Kim S."/>
            <person name="Park J."/>
            <person name="Yeom S.I."/>
            <person name="Kim Y.M."/>
            <person name="Seo E."/>
            <person name="Kim K.T."/>
            <person name="Kim M.S."/>
            <person name="Lee J.M."/>
            <person name="Cheong K."/>
            <person name="Shin H.S."/>
            <person name="Kim S.B."/>
            <person name="Han K."/>
            <person name="Lee J."/>
            <person name="Park M."/>
            <person name="Lee H.A."/>
            <person name="Lee H.Y."/>
            <person name="Lee Y."/>
            <person name="Oh S."/>
            <person name="Lee J.H."/>
            <person name="Choi E."/>
            <person name="Choi E."/>
            <person name="Lee S.E."/>
            <person name="Jeon J."/>
            <person name="Kim H."/>
            <person name="Choi G."/>
            <person name="Song H."/>
            <person name="Lee J."/>
            <person name="Lee S.C."/>
            <person name="Kwon J.K."/>
            <person name="Lee H.Y."/>
            <person name="Koo N."/>
            <person name="Hong Y."/>
            <person name="Kim R.W."/>
            <person name="Kang W.H."/>
            <person name="Huh J.H."/>
            <person name="Kang B.C."/>
            <person name="Yang T.J."/>
            <person name="Lee Y.H."/>
            <person name="Bennetzen J.L."/>
            <person name="Choi D."/>
        </authorList>
    </citation>
    <scope>NUCLEOTIDE SEQUENCE [LARGE SCALE GENOMIC DNA]</scope>
    <source>
        <strain evidence="7">cv. CM334</strain>
    </source>
</reference>
<proteinExistence type="inferred from homology"/>
<reference evidence="6 7" key="1">
    <citation type="journal article" date="2014" name="Nat. Genet.">
        <title>Genome sequence of the hot pepper provides insights into the evolution of pungency in Capsicum species.</title>
        <authorList>
            <person name="Kim S."/>
            <person name="Park M."/>
            <person name="Yeom S.I."/>
            <person name="Kim Y.M."/>
            <person name="Lee J.M."/>
            <person name="Lee H.A."/>
            <person name="Seo E."/>
            <person name="Choi J."/>
            <person name="Cheong K."/>
            <person name="Kim K.T."/>
            <person name="Jung K."/>
            <person name="Lee G.W."/>
            <person name="Oh S.K."/>
            <person name="Bae C."/>
            <person name="Kim S.B."/>
            <person name="Lee H.Y."/>
            <person name="Kim S.Y."/>
            <person name="Kim M.S."/>
            <person name="Kang B.C."/>
            <person name="Jo Y.D."/>
            <person name="Yang H.B."/>
            <person name="Jeong H.J."/>
            <person name="Kang W.H."/>
            <person name="Kwon J.K."/>
            <person name="Shin C."/>
            <person name="Lim J.Y."/>
            <person name="Park J.H."/>
            <person name="Huh J.H."/>
            <person name="Kim J.S."/>
            <person name="Kim B.D."/>
            <person name="Cohen O."/>
            <person name="Paran I."/>
            <person name="Suh M.C."/>
            <person name="Lee S.B."/>
            <person name="Kim Y.K."/>
            <person name="Shin Y."/>
            <person name="Noh S.J."/>
            <person name="Park J."/>
            <person name="Seo Y.S."/>
            <person name="Kwon S.Y."/>
            <person name="Kim H.A."/>
            <person name="Park J.M."/>
            <person name="Kim H.J."/>
            <person name="Choi S.B."/>
            <person name="Bosland P.W."/>
            <person name="Reeves G."/>
            <person name="Jo S.H."/>
            <person name="Lee B.W."/>
            <person name="Cho H.T."/>
            <person name="Choi H.S."/>
            <person name="Lee M.S."/>
            <person name="Yu Y."/>
            <person name="Do Choi Y."/>
            <person name="Park B.S."/>
            <person name="van Deynze A."/>
            <person name="Ashrafi H."/>
            <person name="Hill T."/>
            <person name="Kim W.T."/>
            <person name="Pai H.S."/>
            <person name="Ahn H.K."/>
            <person name="Yeam I."/>
            <person name="Giovannoni J.J."/>
            <person name="Rose J.K."/>
            <person name="Sorensen I."/>
            <person name="Lee S.J."/>
            <person name="Kim R.W."/>
            <person name="Choi I.Y."/>
            <person name="Choi B.S."/>
            <person name="Lim J.S."/>
            <person name="Lee Y.H."/>
            <person name="Choi D."/>
        </authorList>
    </citation>
    <scope>NUCLEOTIDE SEQUENCE [LARGE SCALE GENOMIC DNA]</scope>
    <source>
        <strain evidence="7">cv. CM334</strain>
    </source>
</reference>
<organism evidence="6 7">
    <name type="scientific">Capsicum annuum</name>
    <name type="common">Capsicum pepper</name>
    <dbReference type="NCBI Taxonomy" id="4072"/>
    <lineage>
        <taxon>Eukaryota</taxon>
        <taxon>Viridiplantae</taxon>
        <taxon>Streptophyta</taxon>
        <taxon>Embryophyta</taxon>
        <taxon>Tracheophyta</taxon>
        <taxon>Spermatophyta</taxon>
        <taxon>Magnoliopsida</taxon>
        <taxon>eudicotyledons</taxon>
        <taxon>Gunneridae</taxon>
        <taxon>Pentapetalae</taxon>
        <taxon>asterids</taxon>
        <taxon>lamiids</taxon>
        <taxon>Solanales</taxon>
        <taxon>Solanaceae</taxon>
        <taxon>Solanoideae</taxon>
        <taxon>Capsiceae</taxon>
        <taxon>Capsicum</taxon>
    </lineage>
</organism>
<evidence type="ECO:0000256" key="5">
    <source>
        <dbReference type="ARBA" id="ARBA00022840"/>
    </source>
</evidence>
<keyword evidence="3" id="KW-0203">Cytokinin biosynthesis</keyword>